<dbReference type="InterPro" id="IPR001926">
    <property type="entry name" value="TrpB-like_PALP"/>
</dbReference>
<evidence type="ECO:0000256" key="1">
    <source>
        <dbReference type="ARBA" id="ARBA00001933"/>
    </source>
</evidence>
<dbReference type="InterPro" id="IPR036052">
    <property type="entry name" value="TrpB-like_PALP_sf"/>
</dbReference>
<dbReference type="NCBIfam" id="TIGR01127">
    <property type="entry name" value="ilvA_1Cterm"/>
    <property type="match status" value="1"/>
</dbReference>
<dbReference type="SUPFAM" id="SSF55021">
    <property type="entry name" value="ACT-like"/>
    <property type="match status" value="1"/>
</dbReference>
<evidence type="ECO:0000256" key="5">
    <source>
        <dbReference type="ARBA" id="ARBA00022624"/>
    </source>
</evidence>
<dbReference type="InterPro" id="IPR002912">
    <property type="entry name" value="ACT_dom"/>
</dbReference>
<evidence type="ECO:0000256" key="4">
    <source>
        <dbReference type="ARBA" id="ARBA00012096"/>
    </source>
</evidence>
<keyword evidence="6" id="KW-0663">Pyridoxal phosphate</keyword>
<dbReference type="EC" id="4.3.1.19" evidence="4"/>
<comment type="caution">
    <text evidence="9">The sequence shown here is derived from an EMBL/GenBank/DDBJ whole genome shotgun (WGS) entry which is preliminary data.</text>
</comment>
<protein>
    <recommendedName>
        <fullName evidence="4">threonine ammonia-lyase</fullName>
        <ecNumber evidence="4">4.3.1.19</ecNumber>
    </recommendedName>
</protein>
<dbReference type="InterPro" id="IPR005789">
    <property type="entry name" value="Thr_deHydtase_catblc"/>
</dbReference>
<dbReference type="GO" id="GO:0006565">
    <property type="term" value="P:L-serine catabolic process"/>
    <property type="evidence" value="ECO:0007669"/>
    <property type="project" value="TreeGrafter"/>
</dbReference>
<evidence type="ECO:0000256" key="3">
    <source>
        <dbReference type="ARBA" id="ARBA00010869"/>
    </source>
</evidence>
<reference evidence="9" key="2">
    <citation type="submission" date="2020-09" db="EMBL/GenBank/DDBJ databases">
        <authorList>
            <person name="Sun Q."/>
            <person name="Ohkuma M."/>
        </authorList>
    </citation>
    <scope>NUCLEOTIDE SEQUENCE</scope>
    <source>
        <strain evidence="9">JCM 10088</strain>
    </source>
</reference>
<keyword evidence="5" id="KW-0100">Branched-chain amino acid biosynthesis</keyword>
<dbReference type="CDD" id="cd04886">
    <property type="entry name" value="ACT_ThrD-II-like"/>
    <property type="match status" value="1"/>
</dbReference>
<evidence type="ECO:0000259" key="8">
    <source>
        <dbReference type="PROSITE" id="PS51671"/>
    </source>
</evidence>
<dbReference type="PROSITE" id="PS51671">
    <property type="entry name" value="ACT"/>
    <property type="match status" value="1"/>
</dbReference>
<dbReference type="PROSITE" id="PS00165">
    <property type="entry name" value="DEHYDRATASE_SER_THR"/>
    <property type="match status" value="1"/>
</dbReference>
<reference evidence="9" key="1">
    <citation type="journal article" date="2014" name="Int. J. Syst. Evol. Microbiol.">
        <title>Complete genome sequence of Corynebacterium casei LMG S-19264T (=DSM 44701T), isolated from a smear-ripened cheese.</title>
        <authorList>
            <consortium name="US DOE Joint Genome Institute (JGI-PGF)"/>
            <person name="Walter F."/>
            <person name="Albersmeier A."/>
            <person name="Kalinowski J."/>
            <person name="Ruckert C."/>
        </authorList>
    </citation>
    <scope>NUCLEOTIDE SEQUENCE</scope>
    <source>
        <strain evidence="9">JCM 10088</strain>
    </source>
</reference>
<dbReference type="RefSeq" id="WP_188595906.1">
    <property type="nucleotide sequence ID" value="NZ_BMNL01000001.1"/>
</dbReference>
<evidence type="ECO:0000256" key="2">
    <source>
        <dbReference type="ARBA" id="ARBA00004810"/>
    </source>
</evidence>
<organism evidence="9 10">
    <name type="scientific">Thermocladium modestius</name>
    <dbReference type="NCBI Taxonomy" id="62609"/>
    <lineage>
        <taxon>Archaea</taxon>
        <taxon>Thermoproteota</taxon>
        <taxon>Thermoprotei</taxon>
        <taxon>Thermoproteales</taxon>
        <taxon>Thermoproteaceae</taxon>
        <taxon>Thermocladium</taxon>
    </lineage>
</organism>
<comment type="similarity">
    <text evidence="3">Belongs to the serine/threonine dehydratase family.</text>
</comment>
<feature type="domain" description="ACT" evidence="8">
    <location>
        <begin position="334"/>
        <end position="411"/>
    </location>
</feature>
<evidence type="ECO:0000256" key="6">
    <source>
        <dbReference type="ARBA" id="ARBA00022898"/>
    </source>
</evidence>
<keyword evidence="10" id="KW-1185">Reference proteome</keyword>
<dbReference type="InterPro" id="IPR045865">
    <property type="entry name" value="ACT-like_dom_sf"/>
</dbReference>
<dbReference type="InterPro" id="IPR044561">
    <property type="entry name" value="ACT_ThrD-II-like"/>
</dbReference>
<dbReference type="PANTHER" id="PTHR48078:SF6">
    <property type="entry name" value="L-THREONINE DEHYDRATASE CATABOLIC TDCB"/>
    <property type="match status" value="1"/>
</dbReference>
<dbReference type="SUPFAM" id="SSF53686">
    <property type="entry name" value="Tryptophan synthase beta subunit-like PLP-dependent enzymes"/>
    <property type="match status" value="1"/>
</dbReference>
<keyword evidence="5" id="KW-0412">Isoleucine biosynthesis</keyword>
<dbReference type="AlphaFoldDB" id="A0A830GU23"/>
<dbReference type="GO" id="GO:0030170">
    <property type="term" value="F:pyridoxal phosphate binding"/>
    <property type="evidence" value="ECO:0007669"/>
    <property type="project" value="InterPro"/>
</dbReference>
<dbReference type="OrthoDB" id="9915at2157"/>
<evidence type="ECO:0000313" key="10">
    <source>
        <dbReference type="Proteomes" id="UP000610960"/>
    </source>
</evidence>
<dbReference type="Pfam" id="PF00291">
    <property type="entry name" value="PALP"/>
    <property type="match status" value="1"/>
</dbReference>
<dbReference type="CDD" id="cd01562">
    <property type="entry name" value="Thr-dehyd"/>
    <property type="match status" value="1"/>
</dbReference>
<dbReference type="EMBL" id="BMNL01000001">
    <property type="protein sequence ID" value="GGP19918.1"/>
    <property type="molecule type" value="Genomic_DNA"/>
</dbReference>
<comment type="pathway">
    <text evidence="2">Amino-acid biosynthesis; L-isoleucine biosynthesis; 2-oxobutanoate from L-threonine: step 1/1.</text>
</comment>
<evidence type="ECO:0000256" key="7">
    <source>
        <dbReference type="ARBA" id="ARBA00023239"/>
    </source>
</evidence>
<dbReference type="FunFam" id="3.40.50.1100:FF:000007">
    <property type="entry name" value="L-threonine dehydratase catabolic TdcB"/>
    <property type="match status" value="1"/>
</dbReference>
<dbReference type="GO" id="GO:0004794">
    <property type="term" value="F:threonine deaminase activity"/>
    <property type="evidence" value="ECO:0007669"/>
    <property type="project" value="UniProtKB-EC"/>
</dbReference>
<dbReference type="Proteomes" id="UP000610960">
    <property type="component" value="Unassembled WGS sequence"/>
</dbReference>
<accession>A0A830GU23</accession>
<dbReference type="InterPro" id="IPR050147">
    <property type="entry name" value="Ser/Thr_Dehydratase"/>
</dbReference>
<evidence type="ECO:0000313" key="9">
    <source>
        <dbReference type="EMBL" id="GGP19918.1"/>
    </source>
</evidence>
<dbReference type="GO" id="GO:0003941">
    <property type="term" value="F:L-serine ammonia-lyase activity"/>
    <property type="evidence" value="ECO:0007669"/>
    <property type="project" value="TreeGrafter"/>
</dbReference>
<dbReference type="GO" id="GO:0009097">
    <property type="term" value="P:isoleucine biosynthetic process"/>
    <property type="evidence" value="ECO:0007669"/>
    <property type="project" value="UniProtKB-UniPathway"/>
</dbReference>
<keyword evidence="7 9" id="KW-0456">Lyase</keyword>
<sequence>MVTVNEVFEMTRDALELIKSAQRRRLIYRTPLVKSDTISNATGAQVFLKLEALQKTGSFKARGAYNAITRLSREGVKHVVTASAGNHAQGVAYVASLYGIKSTIVMPQLTPWIKISRTKRYGADIILHGESYAEAEAKAMEISKELNATYVHAYNDPLIVAGQGTIGWEILEDLDEVDAVVVPIGGGGLISGIATVIKKKRPGVKVIGVQSEGAPSAYLSLREGKIMGVTSVDTIAEGIAVKRIGDLTFNIMREVVDDVVLVSDNDIVNAILMIGEATKVIAEGAGAASVAALLSGKVNVKGNVVALVSGGNIDMPMLTKVIYKALAKANRIIKIRGLIPDRPGTLSIVTGKMGELGINIIDVFHERFNPEIKPNYVEVSFVIEVPPDAKAVDDVLTELGKLGYKFWTERF</sequence>
<keyword evidence="5" id="KW-0028">Amino-acid biosynthesis</keyword>
<dbReference type="GO" id="GO:0006567">
    <property type="term" value="P:L-threonine catabolic process"/>
    <property type="evidence" value="ECO:0007669"/>
    <property type="project" value="InterPro"/>
</dbReference>
<proteinExistence type="inferred from homology"/>
<dbReference type="InterPro" id="IPR000634">
    <property type="entry name" value="Ser/Thr_deHydtase_PyrdxlP-BS"/>
</dbReference>
<dbReference type="PANTHER" id="PTHR48078">
    <property type="entry name" value="THREONINE DEHYDRATASE, MITOCHONDRIAL-RELATED"/>
    <property type="match status" value="1"/>
</dbReference>
<dbReference type="Gene3D" id="3.40.50.1100">
    <property type="match status" value="2"/>
</dbReference>
<comment type="cofactor">
    <cofactor evidence="1">
        <name>pyridoxal 5'-phosphate</name>
        <dbReference type="ChEBI" id="CHEBI:597326"/>
    </cofactor>
</comment>
<name>A0A830GU23_9CREN</name>
<dbReference type="UniPathway" id="UPA00047">
    <property type="reaction ID" value="UER00054"/>
</dbReference>
<gene>
    <name evidence="9" type="ORF">GCM10007981_05540</name>
</gene>